<dbReference type="AlphaFoldDB" id="A0A059F5V5"/>
<dbReference type="HOGENOM" id="CLU_1839836_0_0_1"/>
<dbReference type="VEuPathDB" id="MicrosporidiaDB:H312_00019"/>
<evidence type="ECO:0000313" key="2">
    <source>
        <dbReference type="Proteomes" id="UP000030655"/>
    </source>
</evidence>
<sequence length="166" mass="19462">MLHIVINLIALVRGYSREYIKIISVANPNLSLVMEEKDVRMAHRPEKKMYSKLDDNVLRLVSHDEFTEIRYFYKSVKKGKNDIGVSGENFIPTDKTFLFIIQEMPEGFRIMHDNSLCLTLRSKERRNRYYVNFTPCVTNEVKQLFSAIPVYCVDALPQETETKIYS</sequence>
<protein>
    <submittedName>
        <fullName evidence="1">Uncharacterized protein</fullName>
    </submittedName>
</protein>
<accession>A0A059F5V5</accession>
<proteinExistence type="predicted"/>
<dbReference type="EMBL" id="KK365130">
    <property type="protein sequence ID" value="KCZ82361.1"/>
    <property type="molecule type" value="Genomic_DNA"/>
</dbReference>
<evidence type="ECO:0000313" key="1">
    <source>
        <dbReference type="EMBL" id="KCZ82361.1"/>
    </source>
</evidence>
<dbReference type="OrthoDB" id="2196537at2759"/>
<reference evidence="1 2" key="2">
    <citation type="submission" date="2014-03" db="EMBL/GenBank/DDBJ databases">
        <title>The Genome Sequence of Anncaliia algerae insect isolate PRA339.</title>
        <authorList>
            <consortium name="The Broad Institute Genome Sequencing Platform"/>
            <consortium name="The Broad Institute Genome Sequencing Center for Infectious Disease"/>
            <person name="Cuomo C."/>
            <person name="Becnel J."/>
            <person name="Sanscrainte N."/>
            <person name="Walker B."/>
            <person name="Young S.K."/>
            <person name="Zeng Q."/>
            <person name="Gargeya S."/>
            <person name="Fitzgerald M."/>
            <person name="Haas B."/>
            <person name="Abouelleil A."/>
            <person name="Alvarado L."/>
            <person name="Arachchi H.M."/>
            <person name="Berlin A.M."/>
            <person name="Chapman S.B."/>
            <person name="Dewar J."/>
            <person name="Goldberg J."/>
            <person name="Griggs A."/>
            <person name="Gujja S."/>
            <person name="Hansen M."/>
            <person name="Howarth C."/>
            <person name="Imamovic A."/>
            <person name="Larimer J."/>
            <person name="McCowan C."/>
            <person name="Murphy C."/>
            <person name="Neiman D."/>
            <person name="Pearson M."/>
            <person name="Priest M."/>
            <person name="Roberts A."/>
            <person name="Saif S."/>
            <person name="Shea T."/>
            <person name="Sisk P."/>
            <person name="Sykes S."/>
            <person name="Wortman J."/>
            <person name="Nusbaum C."/>
            <person name="Birren B."/>
        </authorList>
    </citation>
    <scope>NUCLEOTIDE SEQUENCE [LARGE SCALE GENOMIC DNA]</scope>
    <source>
        <strain evidence="1 2">PRA339</strain>
    </source>
</reference>
<gene>
    <name evidence="1" type="ORF">H312_00019</name>
</gene>
<reference evidence="2" key="1">
    <citation type="submission" date="2013-02" db="EMBL/GenBank/DDBJ databases">
        <authorList>
            <consortium name="The Broad Institute Genome Sequencing Platform"/>
            <person name="Cuomo C."/>
            <person name="Becnel J."/>
            <person name="Sanscrainte N."/>
            <person name="Walker B."/>
            <person name="Young S.K."/>
            <person name="Zeng Q."/>
            <person name="Gargeya S."/>
            <person name="Fitzgerald M."/>
            <person name="Haas B."/>
            <person name="Abouelleil A."/>
            <person name="Alvarado L."/>
            <person name="Arachchi H.M."/>
            <person name="Berlin A.M."/>
            <person name="Chapman S.B."/>
            <person name="Dewar J."/>
            <person name="Goldberg J."/>
            <person name="Griggs A."/>
            <person name="Gujja S."/>
            <person name="Hansen M."/>
            <person name="Howarth C."/>
            <person name="Imamovic A."/>
            <person name="Larimer J."/>
            <person name="McCowan C."/>
            <person name="Murphy C."/>
            <person name="Neiman D."/>
            <person name="Pearson M."/>
            <person name="Priest M."/>
            <person name="Roberts A."/>
            <person name="Saif S."/>
            <person name="Shea T."/>
            <person name="Sisk P."/>
            <person name="Sykes S."/>
            <person name="Wortman J."/>
            <person name="Nusbaum C."/>
            <person name="Birren B."/>
        </authorList>
    </citation>
    <scope>NUCLEOTIDE SEQUENCE [LARGE SCALE GENOMIC DNA]</scope>
    <source>
        <strain evidence="2">PRA339</strain>
    </source>
</reference>
<name>A0A059F5V5_9MICR</name>
<keyword evidence="2" id="KW-1185">Reference proteome</keyword>
<organism evidence="1 2">
    <name type="scientific">Anncaliia algerae PRA339</name>
    <dbReference type="NCBI Taxonomy" id="1288291"/>
    <lineage>
        <taxon>Eukaryota</taxon>
        <taxon>Fungi</taxon>
        <taxon>Fungi incertae sedis</taxon>
        <taxon>Microsporidia</taxon>
        <taxon>Tubulinosematoidea</taxon>
        <taxon>Tubulinosematidae</taxon>
        <taxon>Anncaliia</taxon>
    </lineage>
</organism>
<dbReference type="Proteomes" id="UP000030655">
    <property type="component" value="Unassembled WGS sequence"/>
</dbReference>